<dbReference type="SUPFAM" id="SSF46785">
    <property type="entry name" value="Winged helix' DNA-binding domain"/>
    <property type="match status" value="1"/>
</dbReference>
<dbReference type="PANTHER" id="PTHR34580">
    <property type="match status" value="1"/>
</dbReference>
<keyword evidence="5" id="KW-1185">Reference proteome</keyword>
<evidence type="ECO:0000313" key="6">
    <source>
        <dbReference type="Proteomes" id="UP000190449"/>
    </source>
</evidence>
<sequence>MPKSTYEKLNQVKLRLSLPNKPASIAELADYMGCDARTIYRYLETLKAENCGLRQDKSSKKFSIQPVASRRPEAIIRGLKSVQKVLNEIGISAHSKSVKKAIDFLCGDDSAENALNQVINVDSDFIVDLGPFSEYSEHLEFRETEIEKFLAAIKERAKILLTYVPVRENGKEEQYEVCPLKLVLRIDTLYLVADLHSEIRLFALSRIRNFRRTGAFFPEIPFDYKKLYSHCFGKFTGSSYPKIKVLMEVKAFWLQTQFREAHFNPAVKIRKQQPFTVEMHICDTPDFEGWLLSILPQVKILEPSSLKENLRKQLKESSKAL</sequence>
<dbReference type="InterPro" id="IPR057727">
    <property type="entry name" value="WCX_dom"/>
</dbReference>
<evidence type="ECO:0000259" key="1">
    <source>
        <dbReference type="Pfam" id="PF13280"/>
    </source>
</evidence>
<dbReference type="AlphaFoldDB" id="A0A1M6PKD4"/>
<feature type="domain" description="WYL" evidence="1">
    <location>
        <begin position="149"/>
        <end position="210"/>
    </location>
</feature>
<dbReference type="Pfam" id="PF13280">
    <property type="entry name" value="WYL"/>
    <property type="match status" value="1"/>
</dbReference>
<dbReference type="STRING" id="28122.SAMN02745108_00287"/>
<dbReference type="Proteomes" id="UP000184275">
    <property type="component" value="Unassembled WGS sequence"/>
</dbReference>
<reference evidence="5" key="2">
    <citation type="submission" date="2016-11" db="EMBL/GenBank/DDBJ databases">
        <authorList>
            <person name="Varghese N."/>
            <person name="Submissions S."/>
        </authorList>
    </citation>
    <scope>NUCLEOTIDE SEQUENCE [LARGE SCALE GENOMIC DNA]</scope>
    <source>
        <strain evidence="5">UWOS</strain>
    </source>
</reference>
<dbReference type="Proteomes" id="UP000190449">
    <property type="component" value="Unassembled WGS sequence"/>
</dbReference>
<protein>
    <submittedName>
        <fullName evidence="3">Predicted DNA-binding transcriptional regulator YafY, contains an HTH and WYL domains</fullName>
    </submittedName>
</protein>
<keyword evidence="3" id="KW-0238">DNA-binding</keyword>
<dbReference type="GO" id="GO:0003677">
    <property type="term" value="F:DNA binding"/>
    <property type="evidence" value="ECO:0007669"/>
    <property type="project" value="UniProtKB-KW"/>
</dbReference>
<evidence type="ECO:0000313" key="5">
    <source>
        <dbReference type="Proteomes" id="UP000184275"/>
    </source>
</evidence>
<dbReference type="EMBL" id="FUWU01000003">
    <property type="protein sequence ID" value="SJZ37145.1"/>
    <property type="molecule type" value="Genomic_DNA"/>
</dbReference>
<gene>
    <name evidence="4" type="ORF">SAMN02745108_00287</name>
    <name evidence="3" type="ORF">SAMN05720469_10115</name>
</gene>
<evidence type="ECO:0000313" key="3">
    <source>
        <dbReference type="EMBL" id="SHK08391.1"/>
    </source>
</evidence>
<dbReference type="EMBL" id="FRAW01000001">
    <property type="protein sequence ID" value="SHK08391.1"/>
    <property type="molecule type" value="Genomic_DNA"/>
</dbReference>
<proteinExistence type="predicted"/>
<dbReference type="InterPro" id="IPR026881">
    <property type="entry name" value="WYL_dom"/>
</dbReference>
<accession>A0A1M6PKD4</accession>
<dbReference type="InterPro" id="IPR051534">
    <property type="entry name" value="CBASS_pafABC_assoc_protein"/>
</dbReference>
<dbReference type="PROSITE" id="PS52050">
    <property type="entry name" value="WYL"/>
    <property type="match status" value="1"/>
</dbReference>
<dbReference type="Pfam" id="PF25583">
    <property type="entry name" value="WCX"/>
    <property type="match status" value="1"/>
</dbReference>
<dbReference type="RefSeq" id="WP_073301568.1">
    <property type="nucleotide sequence ID" value="NZ_FRAW01000001.1"/>
</dbReference>
<evidence type="ECO:0000259" key="2">
    <source>
        <dbReference type="Pfam" id="PF25583"/>
    </source>
</evidence>
<organism evidence="3 5">
    <name type="scientific">Fibrobacter intestinalis</name>
    <dbReference type="NCBI Taxonomy" id="28122"/>
    <lineage>
        <taxon>Bacteria</taxon>
        <taxon>Pseudomonadati</taxon>
        <taxon>Fibrobacterota</taxon>
        <taxon>Fibrobacteria</taxon>
        <taxon>Fibrobacterales</taxon>
        <taxon>Fibrobacteraceae</taxon>
        <taxon>Fibrobacter</taxon>
    </lineage>
</organism>
<feature type="domain" description="WCX" evidence="2">
    <location>
        <begin position="275"/>
        <end position="316"/>
    </location>
</feature>
<accession>A0A1T4K493</accession>
<dbReference type="InterPro" id="IPR036390">
    <property type="entry name" value="WH_DNA-bd_sf"/>
</dbReference>
<dbReference type="PANTHER" id="PTHR34580:SF1">
    <property type="entry name" value="PROTEIN PAFC"/>
    <property type="match status" value="1"/>
</dbReference>
<name>A0A1M6PKD4_9BACT</name>
<evidence type="ECO:0000313" key="4">
    <source>
        <dbReference type="EMBL" id="SJZ37145.1"/>
    </source>
</evidence>
<reference evidence="4 6" key="3">
    <citation type="submission" date="2017-02" db="EMBL/GenBank/DDBJ databases">
        <authorList>
            <person name="Peterson S.W."/>
        </authorList>
    </citation>
    <scope>NUCLEOTIDE SEQUENCE [LARGE SCALE GENOMIC DNA]</scope>
    <source>
        <strain evidence="4 6">ATCC 43854</strain>
    </source>
</reference>
<reference evidence="3" key="1">
    <citation type="submission" date="2016-11" db="EMBL/GenBank/DDBJ databases">
        <authorList>
            <person name="Jaros S."/>
            <person name="Januszkiewicz K."/>
            <person name="Wedrychowicz H."/>
        </authorList>
    </citation>
    <scope>NUCLEOTIDE SEQUENCE [LARGE SCALE GENOMIC DNA]</scope>
    <source>
        <strain evidence="3">UWOS</strain>
    </source>
</reference>